<evidence type="ECO:0000313" key="2">
    <source>
        <dbReference type="Proteomes" id="UP001597073"/>
    </source>
</evidence>
<sequence length="199" mass="22439">MEKLILTVDSKDQIITYRNENSLVRYEPLILNEILFAAEAGDTSLLNWFNGFGDSFRSIIMNVYAYRKGLEFGFTEIAFDQYGWLLRPRFLFTEELVFGNEKRYGEHSTLKIAKGNHNVWTNALSYSFGTAGGGSGLSVFGKQFNSREAAVSAGILELKTRMTAKVGDSDRSNYNPQVIRGTLNDVAKFELESVQLTLF</sequence>
<dbReference type="EMBL" id="JBHTIA010000003">
    <property type="protein sequence ID" value="MFD0764472.1"/>
    <property type="molecule type" value="Genomic_DNA"/>
</dbReference>
<protein>
    <submittedName>
        <fullName evidence="1">Uncharacterized protein</fullName>
    </submittedName>
</protein>
<dbReference type="Proteomes" id="UP001597073">
    <property type="component" value="Unassembled WGS sequence"/>
</dbReference>
<comment type="caution">
    <text evidence="1">The sequence shown here is derived from an EMBL/GenBank/DDBJ whole genome shotgun (WGS) entry which is preliminary data.</text>
</comment>
<keyword evidence="2" id="KW-1185">Reference proteome</keyword>
<gene>
    <name evidence="1" type="ORF">ACFQZI_06385</name>
</gene>
<dbReference type="RefSeq" id="WP_377139945.1">
    <property type="nucleotide sequence ID" value="NZ_JBHTIA010000003.1"/>
</dbReference>
<proteinExistence type="predicted"/>
<reference evidence="2" key="1">
    <citation type="journal article" date="2019" name="Int. J. Syst. Evol. Microbiol.">
        <title>The Global Catalogue of Microorganisms (GCM) 10K type strain sequencing project: providing services to taxonomists for standard genome sequencing and annotation.</title>
        <authorList>
            <consortium name="The Broad Institute Genomics Platform"/>
            <consortium name="The Broad Institute Genome Sequencing Center for Infectious Disease"/>
            <person name="Wu L."/>
            <person name="Ma J."/>
        </authorList>
    </citation>
    <scope>NUCLEOTIDE SEQUENCE [LARGE SCALE GENOMIC DNA]</scope>
    <source>
        <strain evidence="2">CCUG 60742</strain>
    </source>
</reference>
<accession>A0ABW2ZE53</accession>
<organism evidence="1 2">
    <name type="scientific">Mucilaginibacter lutimaris</name>
    <dbReference type="NCBI Taxonomy" id="931629"/>
    <lineage>
        <taxon>Bacteria</taxon>
        <taxon>Pseudomonadati</taxon>
        <taxon>Bacteroidota</taxon>
        <taxon>Sphingobacteriia</taxon>
        <taxon>Sphingobacteriales</taxon>
        <taxon>Sphingobacteriaceae</taxon>
        <taxon>Mucilaginibacter</taxon>
    </lineage>
</organism>
<evidence type="ECO:0000313" key="1">
    <source>
        <dbReference type="EMBL" id="MFD0764472.1"/>
    </source>
</evidence>
<name>A0ABW2ZE53_9SPHI</name>